<dbReference type="Pfam" id="PF01610">
    <property type="entry name" value="DDE_Tnp_ISL3"/>
    <property type="match status" value="1"/>
</dbReference>
<name>A0A380H9U6_9STAP</name>
<accession>A0A380H9U6</accession>
<keyword evidence="3" id="KW-1185">Reference proteome</keyword>
<evidence type="ECO:0000313" key="3">
    <source>
        <dbReference type="Proteomes" id="UP000255425"/>
    </source>
</evidence>
<evidence type="ECO:0000259" key="1">
    <source>
        <dbReference type="Pfam" id="PF01610"/>
    </source>
</evidence>
<dbReference type="Proteomes" id="UP000255425">
    <property type="component" value="Unassembled WGS sequence"/>
</dbReference>
<feature type="domain" description="Transposase IS204/IS1001/IS1096/IS1165 DDE" evidence="1">
    <location>
        <begin position="24"/>
        <end position="119"/>
    </location>
</feature>
<gene>
    <name evidence="2" type="ORF">NCTC11807_02404</name>
</gene>
<proteinExistence type="predicted"/>
<sequence length="120" mass="14102">MLLKTPHDLNRIYYHSFRLFNTWHSQYSLVQYLLGLNNQLKPTYEKAHLILGTLKSNNMKQLTYALYTSRNNNLSEELKSVIKTLIKYLPYITNTIQYTHLTNGPTQGITNKIKLIKRVS</sequence>
<dbReference type="EMBL" id="UHDZ01000001">
    <property type="protein sequence ID" value="SUM74039.1"/>
    <property type="molecule type" value="Genomic_DNA"/>
</dbReference>
<dbReference type="AlphaFoldDB" id="A0A380H9U6"/>
<dbReference type="InterPro" id="IPR002560">
    <property type="entry name" value="Transposase_DDE"/>
</dbReference>
<evidence type="ECO:0000313" key="2">
    <source>
        <dbReference type="EMBL" id="SUM74039.1"/>
    </source>
</evidence>
<protein>
    <submittedName>
        <fullName evidence="2">Transposase for ISSps1</fullName>
    </submittedName>
</protein>
<organism evidence="2 3">
    <name type="scientific">Staphylococcus saccharolyticus</name>
    <dbReference type="NCBI Taxonomy" id="33028"/>
    <lineage>
        <taxon>Bacteria</taxon>
        <taxon>Bacillati</taxon>
        <taxon>Bacillota</taxon>
        <taxon>Bacilli</taxon>
        <taxon>Bacillales</taxon>
        <taxon>Staphylococcaceae</taxon>
        <taxon>Staphylococcus</taxon>
    </lineage>
</organism>
<reference evidence="2 3" key="1">
    <citation type="submission" date="2018-06" db="EMBL/GenBank/DDBJ databases">
        <authorList>
            <consortium name="Pathogen Informatics"/>
            <person name="Doyle S."/>
        </authorList>
    </citation>
    <scope>NUCLEOTIDE SEQUENCE [LARGE SCALE GENOMIC DNA]</scope>
    <source>
        <strain evidence="2 3">NCTC11807</strain>
    </source>
</reference>